<feature type="region of interest" description="Disordered" evidence="4">
    <location>
        <begin position="82"/>
        <end position="104"/>
    </location>
</feature>
<dbReference type="RefSeq" id="XP_028476288.1">
    <property type="nucleotide sequence ID" value="XM_028623355.1"/>
</dbReference>
<dbReference type="AlphaFoldDB" id="A0A427XSP7"/>
<evidence type="ECO:0000256" key="3">
    <source>
        <dbReference type="ARBA" id="ARBA00022691"/>
    </source>
</evidence>
<evidence type="ECO:0008006" key="7">
    <source>
        <dbReference type="Google" id="ProtNLM"/>
    </source>
</evidence>
<protein>
    <recommendedName>
        <fullName evidence="7">SET domain-containing protein</fullName>
    </recommendedName>
</protein>
<reference evidence="5 6" key="1">
    <citation type="submission" date="2018-11" db="EMBL/GenBank/DDBJ databases">
        <title>Genome sequence of Apiotrichum porosum DSM 27194.</title>
        <authorList>
            <person name="Aliyu H."/>
            <person name="Gorte O."/>
            <person name="Ochsenreither K."/>
        </authorList>
    </citation>
    <scope>NUCLEOTIDE SEQUENCE [LARGE SCALE GENOMIC DNA]</scope>
    <source>
        <strain evidence="5 6">DSM 27194</strain>
    </source>
</reference>
<dbReference type="Proteomes" id="UP000279236">
    <property type="component" value="Unassembled WGS sequence"/>
</dbReference>
<keyword evidence="6" id="KW-1185">Reference proteome</keyword>
<evidence type="ECO:0000313" key="6">
    <source>
        <dbReference type="Proteomes" id="UP000279236"/>
    </source>
</evidence>
<dbReference type="STRING" id="105984.A0A427XSP7"/>
<keyword evidence="3" id="KW-0949">S-adenosyl-L-methionine</keyword>
<dbReference type="OrthoDB" id="341421at2759"/>
<dbReference type="PANTHER" id="PTHR13271:SF47">
    <property type="entry name" value="ACTIN-HISTIDINE N-METHYLTRANSFERASE"/>
    <property type="match status" value="1"/>
</dbReference>
<accession>A0A427XSP7</accession>
<evidence type="ECO:0000256" key="2">
    <source>
        <dbReference type="ARBA" id="ARBA00022679"/>
    </source>
</evidence>
<evidence type="ECO:0000256" key="4">
    <source>
        <dbReference type="SAM" id="MobiDB-lite"/>
    </source>
</evidence>
<dbReference type="SUPFAM" id="SSF82199">
    <property type="entry name" value="SET domain"/>
    <property type="match status" value="1"/>
</dbReference>
<evidence type="ECO:0000313" key="5">
    <source>
        <dbReference type="EMBL" id="RSH81833.1"/>
    </source>
</evidence>
<gene>
    <name evidence="5" type="ORF">EHS24_008028</name>
</gene>
<dbReference type="Gene3D" id="3.90.1410.10">
    <property type="entry name" value="set domain protein methyltransferase, domain 1"/>
    <property type="match status" value="1"/>
</dbReference>
<evidence type="ECO:0000256" key="1">
    <source>
        <dbReference type="ARBA" id="ARBA00022603"/>
    </source>
</evidence>
<sequence length="496" mass="54056">MVDTFDNTTKENDGIHLLLDWLGTFKGFHNKLTLLSANNAGRGLFAYAKALQPGEPMLVIPAQSLLNPLTLSRSPLNTIPSELFPASASTSSPPPRSPGGGSRRLTTTQLLTLHLALARDPEGRHKSEWQVFVDSLPSFRPLHPATWVIPNSDAPNDPFWPELEACLSESVRIKIAAVVKRYREDLAILRRVLTCEEPFKSQDLNDVISDETFLWAWLNVNTRTVAMPLGLAEPPNAGWPVNNHSFVPLLDMINHSSIPHVICPKPEPLPSLSVSKRSARGAQRPGGNVHLIPGKVDLVLFAPLRGLDEGEEVTFLYGPHSNAVLFAEYGFTEVDEVGDTWWPNADIDVSPWLDQVWATQGGNDVKRAALEAANMWGHSKLAANGGEPQPSVGLMTTLCVMCSPDDAVFTPDALRVRTFSRSAKQSARRALARICEAILNDVEDCRADAADVATRAGGDADKAEGLRITRALLREEECITKGVLDLVESGGIIPGF</sequence>
<dbReference type="GO" id="GO:0032259">
    <property type="term" value="P:methylation"/>
    <property type="evidence" value="ECO:0007669"/>
    <property type="project" value="UniProtKB-KW"/>
</dbReference>
<comment type="caution">
    <text evidence="5">The sequence shown here is derived from an EMBL/GenBank/DDBJ whole genome shotgun (WGS) entry which is preliminary data.</text>
</comment>
<dbReference type="GeneID" id="39592571"/>
<dbReference type="InterPro" id="IPR050600">
    <property type="entry name" value="SETD3_SETD6_MTase"/>
</dbReference>
<dbReference type="GO" id="GO:0016279">
    <property type="term" value="F:protein-lysine N-methyltransferase activity"/>
    <property type="evidence" value="ECO:0007669"/>
    <property type="project" value="UniProtKB-ARBA"/>
</dbReference>
<proteinExistence type="predicted"/>
<dbReference type="EMBL" id="RSCE01000006">
    <property type="protein sequence ID" value="RSH81833.1"/>
    <property type="molecule type" value="Genomic_DNA"/>
</dbReference>
<name>A0A427XSP7_9TREE</name>
<dbReference type="PANTHER" id="PTHR13271">
    <property type="entry name" value="UNCHARACTERIZED PUTATIVE METHYLTRANSFERASE"/>
    <property type="match status" value="1"/>
</dbReference>
<keyword evidence="1" id="KW-0489">Methyltransferase</keyword>
<organism evidence="5 6">
    <name type="scientific">Apiotrichum porosum</name>
    <dbReference type="NCBI Taxonomy" id="105984"/>
    <lineage>
        <taxon>Eukaryota</taxon>
        <taxon>Fungi</taxon>
        <taxon>Dikarya</taxon>
        <taxon>Basidiomycota</taxon>
        <taxon>Agaricomycotina</taxon>
        <taxon>Tremellomycetes</taxon>
        <taxon>Trichosporonales</taxon>
        <taxon>Trichosporonaceae</taxon>
        <taxon>Apiotrichum</taxon>
    </lineage>
</organism>
<dbReference type="InterPro" id="IPR046341">
    <property type="entry name" value="SET_dom_sf"/>
</dbReference>
<keyword evidence="2" id="KW-0808">Transferase</keyword>